<evidence type="ECO:0000256" key="5">
    <source>
        <dbReference type="ARBA" id="ARBA00023136"/>
    </source>
</evidence>
<evidence type="ECO:0000256" key="4">
    <source>
        <dbReference type="ARBA" id="ARBA00022989"/>
    </source>
</evidence>
<feature type="transmembrane region" description="Helical" evidence="6">
    <location>
        <begin position="12"/>
        <end position="36"/>
    </location>
</feature>
<dbReference type="GO" id="GO:0016020">
    <property type="term" value="C:membrane"/>
    <property type="evidence" value="ECO:0007669"/>
    <property type="project" value="UniProtKB-SubCell"/>
</dbReference>
<evidence type="ECO:0000256" key="3">
    <source>
        <dbReference type="ARBA" id="ARBA00022692"/>
    </source>
</evidence>
<keyword evidence="4 6" id="KW-1133">Transmembrane helix</keyword>
<gene>
    <name evidence="7" type="ORF">H7R52_04450</name>
</gene>
<dbReference type="PANTHER" id="PTHR42718">
    <property type="entry name" value="MAJOR FACILITATOR SUPERFAMILY MULTIDRUG TRANSPORTER MFSC"/>
    <property type="match status" value="1"/>
</dbReference>
<accession>A0A923NHF0</accession>
<keyword evidence="3 6" id="KW-0812">Transmembrane</keyword>
<proteinExistence type="predicted"/>
<evidence type="ECO:0000256" key="1">
    <source>
        <dbReference type="ARBA" id="ARBA00004141"/>
    </source>
</evidence>
<feature type="transmembrane region" description="Helical" evidence="6">
    <location>
        <begin position="217"/>
        <end position="238"/>
    </location>
</feature>
<feature type="transmembrane region" description="Helical" evidence="6">
    <location>
        <begin position="114"/>
        <end position="136"/>
    </location>
</feature>
<evidence type="ECO:0008006" key="9">
    <source>
        <dbReference type="Google" id="ProtNLM"/>
    </source>
</evidence>
<dbReference type="InterPro" id="IPR036259">
    <property type="entry name" value="MFS_trans_sf"/>
</dbReference>
<reference evidence="7" key="1">
    <citation type="submission" date="2020-08" db="EMBL/GenBank/DDBJ databases">
        <title>Complete genome sequence of Weissella confusa strain FS54 provides insights into metabolic potential.</title>
        <authorList>
            <person name="Fhoula I."/>
            <person name="Najjari A."/>
            <person name="Lekired A."/>
            <person name="Bessrour-Aouam N."/>
            <person name="Jaballah S."/>
            <person name="Klibi N."/>
            <person name="Ouzari H.-I."/>
        </authorList>
    </citation>
    <scope>NUCLEOTIDE SEQUENCE</scope>
    <source>
        <strain evidence="7">FS54</strain>
    </source>
</reference>
<dbReference type="Proteomes" id="UP000650485">
    <property type="component" value="Unassembled WGS sequence"/>
</dbReference>
<dbReference type="SUPFAM" id="SSF103473">
    <property type="entry name" value="MFS general substrate transporter"/>
    <property type="match status" value="3"/>
</dbReference>
<feature type="transmembrane region" description="Helical" evidence="6">
    <location>
        <begin position="325"/>
        <end position="347"/>
    </location>
</feature>
<feature type="transmembrane region" description="Helical" evidence="6">
    <location>
        <begin position="142"/>
        <end position="163"/>
    </location>
</feature>
<sequence>MALTFGLHNAVLAVIFATFGEVGNAFMMLPATTYANNQLPDYLITHGSAMISTARQFAGVVGHIGLIVMTVLMPLYYQNVLHTSKLVSGLLMVPPAALMAVMNRRSGKLLDQKGLKVVMRIGAASIFIIAMVLFGIQSLGHTTMPISMIAMMMIGLVLSVYFVHRQGTMAQPMLDFKIFKQAGFTLGLLLTGASMVMGAALATGPIVSGIISQWFNWQGVFVFFELVIGVLFLVNLFVGQNVIVKKEVHLDIPSLIGLFGEWFLAGIQAMFLLGTFIAINATGFGWVIFGRVLEGAAVGFLFPSYQSVIMLITPEENRGASMGMVGSLFVWMLLLTSFSFSISQSAMTTIYPVMASHFSVPISMVQWLTTGFMLVMTVTMPLSPWILNRVPFYWLFTLLVSYQGNVDANG</sequence>
<comment type="subcellular location">
    <subcellularLocation>
        <location evidence="1">Membrane</location>
        <topology evidence="1">Multi-pass membrane protein</topology>
    </subcellularLocation>
</comment>
<dbReference type="AlphaFoldDB" id="A0A923NHF0"/>
<dbReference type="Gene3D" id="1.20.1250.20">
    <property type="entry name" value="MFS general substrate transporter like domains"/>
    <property type="match status" value="2"/>
</dbReference>
<feature type="transmembrane region" description="Helical" evidence="6">
    <location>
        <begin position="295"/>
        <end position="313"/>
    </location>
</feature>
<evidence type="ECO:0000313" key="8">
    <source>
        <dbReference type="Proteomes" id="UP000650485"/>
    </source>
</evidence>
<dbReference type="PANTHER" id="PTHR42718:SF9">
    <property type="entry name" value="MAJOR FACILITATOR SUPERFAMILY MULTIDRUG TRANSPORTER MFSC"/>
    <property type="match status" value="1"/>
</dbReference>
<feature type="transmembrane region" description="Helical" evidence="6">
    <location>
        <begin position="57"/>
        <end position="77"/>
    </location>
</feature>
<feature type="transmembrane region" description="Helical" evidence="6">
    <location>
        <begin position="184"/>
        <end position="211"/>
    </location>
</feature>
<feature type="transmembrane region" description="Helical" evidence="6">
    <location>
        <begin position="259"/>
        <end position="289"/>
    </location>
</feature>
<evidence type="ECO:0000313" key="7">
    <source>
        <dbReference type="EMBL" id="MBC6498374.1"/>
    </source>
</evidence>
<organism evidence="7 8">
    <name type="scientific">Weissella confusa</name>
    <name type="common">Lactobacillus confusus</name>
    <dbReference type="NCBI Taxonomy" id="1583"/>
    <lineage>
        <taxon>Bacteria</taxon>
        <taxon>Bacillati</taxon>
        <taxon>Bacillota</taxon>
        <taxon>Bacilli</taxon>
        <taxon>Lactobacillales</taxon>
        <taxon>Lactobacillaceae</taxon>
        <taxon>Weissella</taxon>
    </lineage>
</organism>
<keyword evidence="2" id="KW-0813">Transport</keyword>
<dbReference type="EMBL" id="JACSZT010000003">
    <property type="protein sequence ID" value="MBC6498374.1"/>
    <property type="molecule type" value="Genomic_DNA"/>
</dbReference>
<comment type="caution">
    <text evidence="7">The sequence shown here is derived from an EMBL/GenBank/DDBJ whole genome shotgun (WGS) entry which is preliminary data.</text>
</comment>
<keyword evidence="5 6" id="KW-0472">Membrane</keyword>
<evidence type="ECO:0000256" key="6">
    <source>
        <dbReference type="SAM" id="Phobius"/>
    </source>
</evidence>
<feature type="transmembrane region" description="Helical" evidence="6">
    <location>
        <begin position="367"/>
        <end position="387"/>
    </location>
</feature>
<protein>
    <recommendedName>
        <fullName evidence="9">MFS transporter</fullName>
    </recommendedName>
</protein>
<evidence type="ECO:0000256" key="2">
    <source>
        <dbReference type="ARBA" id="ARBA00022448"/>
    </source>
</evidence>
<name>A0A923NHF0_WEICO</name>
<feature type="transmembrane region" description="Helical" evidence="6">
    <location>
        <begin position="83"/>
        <end position="102"/>
    </location>
</feature>